<reference evidence="1" key="1">
    <citation type="submission" date="2020-03" db="EMBL/GenBank/DDBJ databases">
        <title>The deep terrestrial virosphere.</title>
        <authorList>
            <person name="Holmfeldt K."/>
            <person name="Nilsson E."/>
            <person name="Simone D."/>
            <person name="Lopez-Fernandez M."/>
            <person name="Wu X."/>
            <person name="de Brujin I."/>
            <person name="Lundin D."/>
            <person name="Andersson A."/>
            <person name="Bertilsson S."/>
            <person name="Dopson M."/>
        </authorList>
    </citation>
    <scope>NUCLEOTIDE SEQUENCE</scope>
    <source>
        <strain evidence="1">TM448A00065</strain>
        <strain evidence="2">TM448B00134</strain>
    </source>
</reference>
<organism evidence="1">
    <name type="scientific">viral metagenome</name>
    <dbReference type="NCBI Taxonomy" id="1070528"/>
    <lineage>
        <taxon>unclassified sequences</taxon>
        <taxon>metagenomes</taxon>
        <taxon>organismal metagenomes</taxon>
    </lineage>
</organism>
<evidence type="ECO:0000313" key="2">
    <source>
        <dbReference type="EMBL" id="QJH93738.1"/>
    </source>
</evidence>
<dbReference type="EMBL" id="MT143972">
    <property type="protein sequence ID" value="QJA44029.1"/>
    <property type="molecule type" value="Genomic_DNA"/>
</dbReference>
<gene>
    <name evidence="1" type="ORF">TM448A00065_0075</name>
    <name evidence="2" type="ORF">TM448B00134_0032</name>
</gene>
<protein>
    <submittedName>
        <fullName evidence="1">Uncharacterized protein</fullName>
    </submittedName>
</protein>
<proteinExistence type="predicted"/>
<dbReference type="EMBL" id="MT144591">
    <property type="protein sequence ID" value="QJH93738.1"/>
    <property type="molecule type" value="Genomic_DNA"/>
</dbReference>
<evidence type="ECO:0000313" key="1">
    <source>
        <dbReference type="EMBL" id="QJA44029.1"/>
    </source>
</evidence>
<dbReference type="AlphaFoldDB" id="A0A6H1Z9A0"/>
<sequence>MQQDDRHPKDIPFKDRQLELAEEIAKSVMDNPPENYRKALESWGFFWEWRPGGWRHPETGSTMPLEESIKIPIELLKERGWKQGAAQQMWVQPELGMGYTDADLGTLFPGKSGPFDLYHFVSHVVGRRIGVPVCQLCGADLGHAIPCSACGRPLNAKGRCPICSISIGGLS</sequence>
<accession>A0A6H1Z9A0</accession>
<name>A0A6H1Z9A0_9ZZZZ</name>